<sequence>MLLTRRRYQPPIGTAPAGIPAQLKRYDGGSGNARFRGAVPFAKGVLTSSEGVSAFRILVNGVEPAGGVFAKLLDTRHRDGSYRSVYVEFDAECAPFEEIPCVVHLGMSRTVPDMEAPADAVELSPRSWQAAATLFGITDDQYLCDAEIVPMPLVPLRHPGIPDNVREFLTTGHDIWNARTEAAKAAQYDEQYALACRYICTGNLDYLAECLRRHQSDNVPTTLTRMPFSYYIVSSTFDPGVDPGLMMNPSGYESTGDEAGRTGEQWSVGLTWFPIYVLTGWEYARIGLERCGAESMSDIGYSSVGSFGGDGSWVYPRQLSRRKLRGAALGATIEQHRHINLSSGVHFQRPGGAQVAVSMRTRVQALITRYKNLAASIVPGAGGVPAWIPENLWLCGPNALNGTYDMLPTFQFITAEALWITYNAGIDTRDEILAALDVIADLCLSQLRLAGNSTASGYPIYGMPYGLTNPPENTTAENGTYSIMTAWLYGWKWARQGDEAARDMCAHVLDIRHIRYALNAVEGFDRKTTGEIYYMAYHAAALLAGAPAVEE</sequence>
<evidence type="ECO:0000313" key="1">
    <source>
        <dbReference type="EMBL" id="HCT55942.1"/>
    </source>
</evidence>
<name>A0A3D4V5B0_9BACT</name>
<proteinExistence type="predicted"/>
<gene>
    <name evidence="1" type="ORF">DGD08_01875</name>
</gene>
<protein>
    <submittedName>
        <fullName evidence="1">Uncharacterized protein</fullName>
    </submittedName>
</protein>
<evidence type="ECO:0000313" key="2">
    <source>
        <dbReference type="Proteomes" id="UP000264071"/>
    </source>
</evidence>
<reference evidence="1 2" key="1">
    <citation type="journal article" date="2018" name="Nat. Biotechnol.">
        <title>A standardized bacterial taxonomy based on genome phylogeny substantially revises the tree of life.</title>
        <authorList>
            <person name="Parks D.H."/>
            <person name="Chuvochina M."/>
            <person name="Waite D.W."/>
            <person name="Rinke C."/>
            <person name="Skarshewski A."/>
            <person name="Chaumeil P.A."/>
            <person name="Hugenholtz P."/>
        </authorList>
    </citation>
    <scope>NUCLEOTIDE SEQUENCE [LARGE SCALE GENOMIC DNA]</scope>
    <source>
        <strain evidence="1">UBA8844</strain>
    </source>
</reference>
<dbReference type="Proteomes" id="UP000264071">
    <property type="component" value="Unassembled WGS sequence"/>
</dbReference>
<dbReference type="EMBL" id="DPIY01000002">
    <property type="protein sequence ID" value="HCT55942.1"/>
    <property type="molecule type" value="Genomic_DNA"/>
</dbReference>
<accession>A0A3D4V5B0</accession>
<dbReference type="AlphaFoldDB" id="A0A3D4V5B0"/>
<organism evidence="1 2">
    <name type="scientific">Gemmatimonas aurantiaca</name>
    <dbReference type="NCBI Taxonomy" id="173480"/>
    <lineage>
        <taxon>Bacteria</taxon>
        <taxon>Pseudomonadati</taxon>
        <taxon>Gemmatimonadota</taxon>
        <taxon>Gemmatimonadia</taxon>
        <taxon>Gemmatimonadales</taxon>
        <taxon>Gemmatimonadaceae</taxon>
        <taxon>Gemmatimonas</taxon>
    </lineage>
</organism>
<comment type="caution">
    <text evidence="1">The sequence shown here is derived from an EMBL/GenBank/DDBJ whole genome shotgun (WGS) entry which is preliminary data.</text>
</comment>